<sequence>MWQWFHLSFWRRQRTGGCWLFVVMSGRLELRSAHIKEKGG</sequence>
<proteinExistence type="predicted"/>
<dbReference type="AlphaFoldDB" id="A0A816TGB3"/>
<name>A0A816TGB3_BRANA</name>
<organism evidence="1">
    <name type="scientific">Brassica napus</name>
    <name type="common">Rape</name>
    <dbReference type="NCBI Taxonomy" id="3708"/>
    <lineage>
        <taxon>Eukaryota</taxon>
        <taxon>Viridiplantae</taxon>
        <taxon>Streptophyta</taxon>
        <taxon>Embryophyta</taxon>
        <taxon>Tracheophyta</taxon>
        <taxon>Spermatophyta</taxon>
        <taxon>Magnoliopsida</taxon>
        <taxon>eudicotyledons</taxon>
        <taxon>Gunneridae</taxon>
        <taxon>Pentapetalae</taxon>
        <taxon>rosids</taxon>
        <taxon>malvids</taxon>
        <taxon>Brassicales</taxon>
        <taxon>Brassicaceae</taxon>
        <taxon>Brassiceae</taxon>
        <taxon>Brassica</taxon>
    </lineage>
</organism>
<dbReference type="EMBL" id="HG994359">
    <property type="protein sequence ID" value="CAF2099133.1"/>
    <property type="molecule type" value="Genomic_DNA"/>
</dbReference>
<accession>A0A816TGB3</accession>
<gene>
    <name evidence="1" type="ORF">DARMORV10_A05P25670.1</name>
</gene>
<evidence type="ECO:0000313" key="1">
    <source>
        <dbReference type="EMBL" id="CAF2099133.1"/>
    </source>
</evidence>
<reference evidence="1" key="1">
    <citation type="submission" date="2021-01" db="EMBL/GenBank/DDBJ databases">
        <authorList>
            <consortium name="Genoscope - CEA"/>
            <person name="William W."/>
        </authorList>
    </citation>
    <scope>NUCLEOTIDE SEQUENCE</scope>
</reference>
<protein>
    <submittedName>
        <fullName evidence="1">(rape) hypothetical protein</fullName>
    </submittedName>
</protein>
<dbReference type="Proteomes" id="UP001295469">
    <property type="component" value="Chromosome A05"/>
</dbReference>